<organism evidence="9">
    <name type="scientific">marine sediment metagenome</name>
    <dbReference type="NCBI Taxonomy" id="412755"/>
    <lineage>
        <taxon>unclassified sequences</taxon>
        <taxon>metagenomes</taxon>
        <taxon>ecological metagenomes</taxon>
    </lineage>
</organism>
<sequence>MIPFQITLIPLYVLMVKLGWTDTYQALIVPGMISAFGILLFRQYFKAFPQSIIDAARMDGCSDLGILYRIIWPNSIPALVTVGIITFMNTWNNVLWPLVVIRKTSFMTMPQMVALFTVGGQAESQIGPQLAPIK</sequence>
<name>X1MIL0_9ZZZZ</name>
<evidence type="ECO:0000256" key="2">
    <source>
        <dbReference type="ARBA" id="ARBA00022448"/>
    </source>
</evidence>
<protein>
    <recommendedName>
        <fullName evidence="8">ABC transmembrane type-1 domain-containing protein</fullName>
    </recommendedName>
</protein>
<feature type="transmembrane region" description="Helical" evidence="7">
    <location>
        <begin position="66"/>
        <end position="88"/>
    </location>
</feature>
<keyword evidence="4 7" id="KW-0812">Transmembrane</keyword>
<dbReference type="PANTHER" id="PTHR43744">
    <property type="entry name" value="ABC TRANSPORTER PERMEASE PROTEIN MG189-RELATED-RELATED"/>
    <property type="match status" value="1"/>
</dbReference>
<dbReference type="GO" id="GO:0055085">
    <property type="term" value="P:transmembrane transport"/>
    <property type="evidence" value="ECO:0007669"/>
    <property type="project" value="InterPro"/>
</dbReference>
<dbReference type="CDD" id="cd06261">
    <property type="entry name" value="TM_PBP2"/>
    <property type="match status" value="1"/>
</dbReference>
<comment type="subcellular location">
    <subcellularLocation>
        <location evidence="1">Cell membrane</location>
        <topology evidence="1">Multi-pass membrane protein</topology>
    </subcellularLocation>
</comment>
<keyword evidence="6 7" id="KW-0472">Membrane</keyword>
<comment type="caution">
    <text evidence="9">The sequence shown here is derived from an EMBL/GenBank/DDBJ whole genome shotgun (WGS) entry which is preliminary data.</text>
</comment>
<dbReference type="SUPFAM" id="SSF161098">
    <property type="entry name" value="MetI-like"/>
    <property type="match status" value="1"/>
</dbReference>
<dbReference type="PANTHER" id="PTHR43744:SF12">
    <property type="entry name" value="ABC TRANSPORTER PERMEASE PROTEIN MG189-RELATED"/>
    <property type="match status" value="1"/>
</dbReference>
<evidence type="ECO:0000256" key="3">
    <source>
        <dbReference type="ARBA" id="ARBA00022475"/>
    </source>
</evidence>
<accession>X1MIL0</accession>
<dbReference type="InterPro" id="IPR000515">
    <property type="entry name" value="MetI-like"/>
</dbReference>
<dbReference type="Pfam" id="PF00528">
    <property type="entry name" value="BPD_transp_1"/>
    <property type="match status" value="1"/>
</dbReference>
<evidence type="ECO:0000256" key="4">
    <source>
        <dbReference type="ARBA" id="ARBA00022692"/>
    </source>
</evidence>
<dbReference type="GO" id="GO:0005886">
    <property type="term" value="C:plasma membrane"/>
    <property type="evidence" value="ECO:0007669"/>
    <property type="project" value="UniProtKB-SubCell"/>
</dbReference>
<evidence type="ECO:0000256" key="5">
    <source>
        <dbReference type="ARBA" id="ARBA00022989"/>
    </source>
</evidence>
<dbReference type="PROSITE" id="PS50928">
    <property type="entry name" value="ABC_TM1"/>
    <property type="match status" value="1"/>
</dbReference>
<feature type="domain" description="ABC transmembrane type-1" evidence="8">
    <location>
        <begin position="1"/>
        <end position="134"/>
    </location>
</feature>
<evidence type="ECO:0000313" key="9">
    <source>
        <dbReference type="EMBL" id="GAI31457.1"/>
    </source>
</evidence>
<feature type="transmembrane region" description="Helical" evidence="7">
    <location>
        <begin position="24"/>
        <end position="45"/>
    </location>
</feature>
<evidence type="ECO:0000256" key="6">
    <source>
        <dbReference type="ARBA" id="ARBA00023136"/>
    </source>
</evidence>
<evidence type="ECO:0000256" key="7">
    <source>
        <dbReference type="SAM" id="Phobius"/>
    </source>
</evidence>
<dbReference type="InterPro" id="IPR035906">
    <property type="entry name" value="MetI-like_sf"/>
</dbReference>
<keyword evidence="2" id="KW-0813">Transport</keyword>
<dbReference type="Gene3D" id="1.10.3720.10">
    <property type="entry name" value="MetI-like"/>
    <property type="match status" value="1"/>
</dbReference>
<reference evidence="9" key="1">
    <citation type="journal article" date="2014" name="Front. Microbiol.">
        <title>High frequency of phylogenetically diverse reductive dehalogenase-homologous genes in deep subseafloor sedimentary metagenomes.</title>
        <authorList>
            <person name="Kawai M."/>
            <person name="Futagami T."/>
            <person name="Toyoda A."/>
            <person name="Takaki Y."/>
            <person name="Nishi S."/>
            <person name="Hori S."/>
            <person name="Arai W."/>
            <person name="Tsubouchi T."/>
            <person name="Morono Y."/>
            <person name="Uchiyama I."/>
            <person name="Ito T."/>
            <person name="Fujiyama A."/>
            <person name="Inagaki F."/>
            <person name="Takami H."/>
        </authorList>
    </citation>
    <scope>NUCLEOTIDE SEQUENCE</scope>
    <source>
        <strain evidence="9">Expedition CK06-06</strain>
    </source>
</reference>
<gene>
    <name evidence="9" type="ORF">S06H3_26843</name>
</gene>
<proteinExistence type="predicted"/>
<dbReference type="EMBL" id="BARV01015538">
    <property type="protein sequence ID" value="GAI31457.1"/>
    <property type="molecule type" value="Genomic_DNA"/>
</dbReference>
<dbReference type="AlphaFoldDB" id="X1MIL0"/>
<evidence type="ECO:0000259" key="8">
    <source>
        <dbReference type="PROSITE" id="PS50928"/>
    </source>
</evidence>
<keyword evidence="5 7" id="KW-1133">Transmembrane helix</keyword>
<keyword evidence="3" id="KW-1003">Cell membrane</keyword>
<evidence type="ECO:0000256" key="1">
    <source>
        <dbReference type="ARBA" id="ARBA00004651"/>
    </source>
</evidence>